<accession>A0A2G5VQE4</accession>
<evidence type="ECO:0000313" key="2">
    <source>
        <dbReference type="EMBL" id="PIC53972.1"/>
    </source>
</evidence>
<dbReference type="Proteomes" id="UP000230233">
    <property type="component" value="Chromosome I"/>
</dbReference>
<dbReference type="EMBL" id="PDUG01000001">
    <property type="protein sequence ID" value="PIC53972.1"/>
    <property type="molecule type" value="Genomic_DNA"/>
</dbReference>
<reference evidence="3" key="1">
    <citation type="submission" date="2017-10" db="EMBL/GenBank/DDBJ databases">
        <title>Rapid genome shrinkage in a self-fertile nematode reveals novel sperm competition proteins.</title>
        <authorList>
            <person name="Yin D."/>
            <person name="Schwarz E.M."/>
            <person name="Thomas C.G."/>
            <person name="Felde R.L."/>
            <person name="Korf I.F."/>
            <person name="Cutter A.D."/>
            <person name="Schartner C.M."/>
            <person name="Ralston E.J."/>
            <person name="Meyer B.J."/>
            <person name="Haag E.S."/>
        </authorList>
    </citation>
    <scope>NUCLEOTIDE SEQUENCE [LARGE SCALE GENOMIC DNA]</scope>
    <source>
        <strain evidence="3">JU1422</strain>
    </source>
</reference>
<feature type="compositionally biased region" description="Basic residues" evidence="1">
    <location>
        <begin position="48"/>
        <end position="58"/>
    </location>
</feature>
<evidence type="ECO:0000313" key="3">
    <source>
        <dbReference type="Proteomes" id="UP000230233"/>
    </source>
</evidence>
<sequence>MQIPDRKRAIRRDLDFSIMRWRMKCARLSKTHDSGTKHFPSKEDRRTYSKSKGSRRRKTEKEVSGDRIVIWDGIFTTIRRQMDSEMRYGRQGSPVFRQKKPKKATGVQHGSDINDKEKSMWQAPDGYEQYRITEENIVLKIFAKMGRVACLRGDC</sequence>
<feature type="region of interest" description="Disordered" evidence="1">
    <location>
        <begin position="29"/>
        <end position="62"/>
    </location>
</feature>
<comment type="caution">
    <text evidence="2">The sequence shown here is derived from an EMBL/GenBank/DDBJ whole genome shotgun (WGS) entry which is preliminary data.</text>
</comment>
<dbReference type="AlphaFoldDB" id="A0A2G5VQE4"/>
<name>A0A2G5VQE4_9PELO</name>
<keyword evidence="3" id="KW-1185">Reference proteome</keyword>
<feature type="compositionally biased region" description="Basic and acidic residues" evidence="1">
    <location>
        <begin position="30"/>
        <end position="47"/>
    </location>
</feature>
<organism evidence="2 3">
    <name type="scientific">Caenorhabditis nigoni</name>
    <dbReference type="NCBI Taxonomy" id="1611254"/>
    <lineage>
        <taxon>Eukaryota</taxon>
        <taxon>Metazoa</taxon>
        <taxon>Ecdysozoa</taxon>
        <taxon>Nematoda</taxon>
        <taxon>Chromadorea</taxon>
        <taxon>Rhabditida</taxon>
        <taxon>Rhabditina</taxon>
        <taxon>Rhabditomorpha</taxon>
        <taxon>Rhabditoidea</taxon>
        <taxon>Rhabditidae</taxon>
        <taxon>Peloderinae</taxon>
        <taxon>Caenorhabditis</taxon>
    </lineage>
</organism>
<protein>
    <submittedName>
        <fullName evidence="2">Uncharacterized protein</fullName>
    </submittedName>
</protein>
<gene>
    <name evidence="2" type="primary">Cnig_chr_I.g3429</name>
    <name evidence="2" type="ORF">B9Z55_003429</name>
</gene>
<evidence type="ECO:0000256" key="1">
    <source>
        <dbReference type="SAM" id="MobiDB-lite"/>
    </source>
</evidence>
<proteinExistence type="predicted"/>